<feature type="transmembrane region" description="Helical" evidence="9">
    <location>
        <begin position="142"/>
        <end position="163"/>
    </location>
</feature>
<feature type="transmembrane region" description="Helical" evidence="9">
    <location>
        <begin position="24"/>
        <end position="43"/>
    </location>
</feature>
<evidence type="ECO:0000256" key="1">
    <source>
        <dbReference type="ARBA" id="ARBA00004651"/>
    </source>
</evidence>
<evidence type="ECO:0000256" key="4">
    <source>
        <dbReference type="ARBA" id="ARBA00022692"/>
    </source>
</evidence>
<comment type="caution">
    <text evidence="11">The sequence shown here is derived from an EMBL/GenBank/DDBJ whole genome shotgun (WGS) entry which is preliminary data.</text>
</comment>
<keyword evidence="4 9" id="KW-0812">Transmembrane</keyword>
<dbReference type="Proteomes" id="UP001359469">
    <property type="component" value="Unassembled WGS sequence"/>
</dbReference>
<keyword evidence="7 9" id="KW-0811">Translocation</keyword>
<keyword evidence="6 9" id="KW-1133">Transmembrane helix</keyword>
<evidence type="ECO:0000256" key="8">
    <source>
        <dbReference type="ARBA" id="ARBA00023136"/>
    </source>
</evidence>
<proteinExistence type="inferred from homology"/>
<evidence type="ECO:0000256" key="9">
    <source>
        <dbReference type="HAMAP-Rule" id="MF_01464"/>
    </source>
</evidence>
<dbReference type="GeneID" id="45081151"/>
<dbReference type="InterPro" id="IPR022646">
    <property type="entry name" value="SecD/SecF_CS"/>
</dbReference>
<reference evidence="11 12" key="1">
    <citation type="submission" date="2024-03" db="EMBL/GenBank/DDBJ databases">
        <title>Analysis of soft rot Pectobacteriaceae population diversity in US potato growing regions between 2016 and 2022.</title>
        <authorList>
            <person name="Ma X."/>
            <person name="Zhang X."/>
            <person name="Stodghill P."/>
            <person name="Rioux R."/>
            <person name="Babler B."/>
            <person name="Shrestha S."/>
            <person name="Babler B."/>
            <person name="Rivedal H."/>
            <person name="Frost K."/>
            <person name="Hao J."/>
            <person name="Secor G."/>
            <person name="Swingle B."/>
        </authorList>
    </citation>
    <scope>NUCLEOTIDE SEQUENCE [LARGE SCALE GENOMIC DNA]</scope>
    <source>
        <strain evidence="11 12">SR64</strain>
    </source>
</reference>
<evidence type="ECO:0000256" key="7">
    <source>
        <dbReference type="ARBA" id="ARBA00023010"/>
    </source>
</evidence>
<dbReference type="SUPFAM" id="SSF82866">
    <property type="entry name" value="Multidrug efflux transporter AcrB transmembrane domain"/>
    <property type="match status" value="1"/>
</dbReference>
<feature type="domain" description="Protein export membrane protein SecD/SecF C-terminal" evidence="10">
    <location>
        <begin position="117"/>
        <end position="301"/>
    </location>
</feature>
<dbReference type="NCBIfam" id="TIGR00966">
    <property type="entry name" value="transloc_SecF"/>
    <property type="match status" value="1"/>
</dbReference>
<evidence type="ECO:0000256" key="2">
    <source>
        <dbReference type="ARBA" id="ARBA00022448"/>
    </source>
</evidence>
<keyword evidence="5 9" id="KW-0653">Protein transport</keyword>
<feature type="transmembrane region" description="Helical" evidence="9">
    <location>
        <begin position="275"/>
        <end position="297"/>
    </location>
</feature>
<comment type="subcellular location">
    <subcellularLocation>
        <location evidence="1 9">Cell membrane</location>
        <topology evidence="1 9">Multi-pass membrane protein</topology>
    </subcellularLocation>
</comment>
<comment type="similarity">
    <text evidence="9">Belongs to the SecD/SecF family. SecF subfamily.</text>
</comment>
<evidence type="ECO:0000313" key="12">
    <source>
        <dbReference type="Proteomes" id="UP001359469"/>
    </source>
</evidence>
<keyword evidence="8 9" id="KW-0472">Membrane</keyword>
<evidence type="ECO:0000256" key="5">
    <source>
        <dbReference type="ARBA" id="ARBA00022927"/>
    </source>
</evidence>
<keyword evidence="12" id="KW-1185">Reference proteome</keyword>
<evidence type="ECO:0000313" key="11">
    <source>
        <dbReference type="EMBL" id="MEI7062753.1"/>
    </source>
</evidence>
<feature type="transmembrane region" description="Helical" evidence="9">
    <location>
        <begin position="249"/>
        <end position="269"/>
    </location>
</feature>
<dbReference type="RefSeq" id="WP_012770766.1">
    <property type="nucleotide sequence ID" value="NZ_CP128510.1"/>
</dbReference>
<dbReference type="Pfam" id="PF07549">
    <property type="entry name" value="Sec_GG"/>
    <property type="match status" value="1"/>
</dbReference>
<organism evidence="11 12">
    <name type="scientific">Dickeya chrysanthemi</name>
    <name type="common">Pectobacterium chrysanthemi</name>
    <name type="synonym">Erwinia chrysanthemi</name>
    <dbReference type="NCBI Taxonomy" id="556"/>
    <lineage>
        <taxon>Bacteria</taxon>
        <taxon>Pseudomonadati</taxon>
        <taxon>Pseudomonadota</taxon>
        <taxon>Gammaproteobacteria</taxon>
        <taxon>Enterobacterales</taxon>
        <taxon>Pectobacteriaceae</taxon>
        <taxon>Dickeya</taxon>
    </lineage>
</organism>
<comment type="function">
    <text evidence="9">Part of the Sec protein translocase complex. Interacts with the SecYEG preprotein conducting channel. SecDF uses the proton motive force (PMF) to complete protein translocation after the ATP-dependent function of SecA.</text>
</comment>
<comment type="subunit">
    <text evidence="9">Forms a complex with SecD. Part of the essential Sec protein translocation apparatus which comprises SecA, SecYEG and auxiliary proteins SecDF-YajC and YidC.</text>
</comment>
<dbReference type="PANTHER" id="PTHR30081">
    <property type="entry name" value="PROTEIN-EXPORT MEMBRANE PROTEIN SEC"/>
    <property type="match status" value="1"/>
</dbReference>
<dbReference type="Gene3D" id="1.20.1640.10">
    <property type="entry name" value="Multidrug efflux transporter AcrB transmembrane domain"/>
    <property type="match status" value="1"/>
</dbReference>
<dbReference type="InterPro" id="IPR048634">
    <property type="entry name" value="SecD_SecF_C"/>
</dbReference>
<evidence type="ECO:0000259" key="10">
    <source>
        <dbReference type="Pfam" id="PF02355"/>
    </source>
</evidence>
<feature type="transmembrane region" description="Helical" evidence="9">
    <location>
        <begin position="197"/>
        <end position="217"/>
    </location>
</feature>
<sequence length="323" mass="35334">MAQEYTVEQLNYGRKVYDFMRWDYWAFGLSGLLLILSIAVMGVRGFNWGLDFTGGTVIEISLEKSVDLEQMREALQKAGFADPLVQNFGSSRDIMVRMPPAHDESGGQALGSKVVNVINESTSQNAAIKRIEFVGPSVGADLAQNGAMALMAALISILVYVGFRFEWRLAAGVVIALAHDVIITMGILSLFDIEIDLTIVASLMSVIGYSLNDSIVVSDRIRENFRKIRRGTPYEIFNVSLTQTLHRTLITSGTTLVVILMLYLFGGAMLKGFSLTMLIGVAIGTVSSIYVASALALKLGMKREHMLVQKVEKEGADQPSLLP</sequence>
<protein>
    <recommendedName>
        <fullName evidence="9">Protein-export membrane protein SecF</fullName>
    </recommendedName>
</protein>
<dbReference type="InterPro" id="IPR022645">
    <property type="entry name" value="SecD/SecF_bac"/>
</dbReference>
<keyword evidence="3 9" id="KW-1003">Cell membrane</keyword>
<dbReference type="PANTHER" id="PTHR30081:SF8">
    <property type="entry name" value="PROTEIN TRANSLOCASE SUBUNIT SECF"/>
    <property type="match status" value="1"/>
</dbReference>
<evidence type="ECO:0000256" key="3">
    <source>
        <dbReference type="ARBA" id="ARBA00022475"/>
    </source>
</evidence>
<dbReference type="EMBL" id="JBBBOO010000002">
    <property type="protein sequence ID" value="MEI7062753.1"/>
    <property type="molecule type" value="Genomic_DNA"/>
</dbReference>
<evidence type="ECO:0000256" key="6">
    <source>
        <dbReference type="ARBA" id="ARBA00022989"/>
    </source>
</evidence>
<feature type="transmembrane region" description="Helical" evidence="9">
    <location>
        <begin position="170"/>
        <end position="191"/>
    </location>
</feature>
<dbReference type="InterPro" id="IPR022813">
    <property type="entry name" value="SecD/SecF_arch_bac"/>
</dbReference>
<dbReference type="Pfam" id="PF02355">
    <property type="entry name" value="SecD_SecF_C"/>
    <property type="match status" value="1"/>
</dbReference>
<dbReference type="NCBIfam" id="TIGR00916">
    <property type="entry name" value="2A0604s01"/>
    <property type="match status" value="1"/>
</dbReference>
<dbReference type="PRINTS" id="PR01755">
    <property type="entry name" value="SECFTRNLCASE"/>
</dbReference>
<dbReference type="InterPro" id="IPR005665">
    <property type="entry name" value="SecF_bac"/>
</dbReference>
<accession>A0ABU8JH26</accession>
<dbReference type="InterPro" id="IPR055344">
    <property type="entry name" value="SecD_SecF_C_bact"/>
</dbReference>
<name>A0ABU8JH26_DICCH</name>
<dbReference type="HAMAP" id="MF_01464_B">
    <property type="entry name" value="SecF_B"/>
    <property type="match status" value="1"/>
</dbReference>
<keyword evidence="2 9" id="KW-0813">Transport</keyword>
<gene>
    <name evidence="9 11" type="primary">secF</name>
    <name evidence="11" type="ORF">WCU84_03550</name>
</gene>